<protein>
    <submittedName>
        <fullName evidence="2">Uncharacterized protein</fullName>
    </submittedName>
</protein>
<dbReference type="EMBL" id="HBFQ01033273">
    <property type="protein sequence ID" value="CAD8849068.1"/>
    <property type="molecule type" value="Transcribed_RNA"/>
</dbReference>
<feature type="transmembrane region" description="Helical" evidence="1">
    <location>
        <begin position="87"/>
        <end position="108"/>
    </location>
</feature>
<keyword evidence="1" id="KW-0812">Transmembrane</keyword>
<feature type="transmembrane region" description="Helical" evidence="1">
    <location>
        <begin position="198"/>
        <end position="220"/>
    </location>
</feature>
<evidence type="ECO:0000256" key="1">
    <source>
        <dbReference type="SAM" id="Phobius"/>
    </source>
</evidence>
<reference evidence="2" key="1">
    <citation type="submission" date="2021-01" db="EMBL/GenBank/DDBJ databases">
        <authorList>
            <person name="Corre E."/>
            <person name="Pelletier E."/>
            <person name="Niang G."/>
            <person name="Scheremetjew M."/>
            <person name="Finn R."/>
            <person name="Kale V."/>
            <person name="Holt S."/>
            <person name="Cochrane G."/>
            <person name="Meng A."/>
            <person name="Brown T."/>
            <person name="Cohen L."/>
        </authorList>
    </citation>
    <scope>NUCLEOTIDE SEQUENCE</scope>
</reference>
<organism evidence="2">
    <name type="scientific">Noctiluca scintillans</name>
    <name type="common">Sea sparkle</name>
    <name type="synonym">Red tide dinoflagellate</name>
    <dbReference type="NCBI Taxonomy" id="2966"/>
    <lineage>
        <taxon>Eukaryota</taxon>
        <taxon>Sar</taxon>
        <taxon>Alveolata</taxon>
        <taxon>Dinophyceae</taxon>
        <taxon>Noctilucales</taxon>
        <taxon>Noctilucaceae</taxon>
        <taxon>Noctiluca</taxon>
    </lineage>
</organism>
<proteinExistence type="predicted"/>
<feature type="transmembrane region" description="Helical" evidence="1">
    <location>
        <begin position="226"/>
        <end position="245"/>
    </location>
</feature>
<name>A0A7S1F828_NOCSC</name>
<feature type="transmembrane region" description="Helical" evidence="1">
    <location>
        <begin position="128"/>
        <end position="148"/>
    </location>
</feature>
<feature type="transmembrane region" description="Helical" evidence="1">
    <location>
        <begin position="6"/>
        <end position="30"/>
    </location>
</feature>
<sequence length="324" mass="35706">MGGVDELVAALLTANFLSGLTSCVFTSWLCRRMWLSNEGRSKRLFPRQLQSLLFADFLFSLSCLSVSLVDLSVFLGLSAGGPYKYVLVAYQMFGCMTLLNETHIAVSFAVQSFRLTDMTTGTPSLTRLLPWVSVLGLVLGLLESLQYVEHSPRIGWPSSICILACFLICAVAYVVAIRRERLFKVPACVGRTCPRATLHLLSFLLTRFPSAAVLCSFPWWQDHLTIPLLAASLSWGTGFVHVIIFPKMKAITPPRARGEGKSWRRSLVDGSLTGAAAWSVDFGGVDFCETGNVVRSMESIHESNARAQSSHENYNRFSYSPSLG</sequence>
<feature type="transmembrane region" description="Helical" evidence="1">
    <location>
        <begin position="51"/>
        <end position="75"/>
    </location>
</feature>
<feature type="transmembrane region" description="Helical" evidence="1">
    <location>
        <begin position="154"/>
        <end position="177"/>
    </location>
</feature>
<keyword evidence="1" id="KW-0472">Membrane</keyword>
<gene>
    <name evidence="2" type="ORF">NSCI0253_LOCUS23418</name>
</gene>
<dbReference type="AlphaFoldDB" id="A0A7S1F828"/>
<keyword evidence="1" id="KW-1133">Transmembrane helix</keyword>
<accession>A0A7S1F828</accession>
<evidence type="ECO:0000313" key="2">
    <source>
        <dbReference type="EMBL" id="CAD8849068.1"/>
    </source>
</evidence>